<dbReference type="RefSeq" id="WP_163464422.1">
    <property type="nucleotide sequence ID" value="NZ_JAAAMG010000013.1"/>
</dbReference>
<dbReference type="InterPro" id="IPR036465">
    <property type="entry name" value="vWFA_dom_sf"/>
</dbReference>
<protein>
    <recommendedName>
        <fullName evidence="1">DUF58 domain-containing protein</fullName>
    </recommendedName>
</protein>
<comment type="caution">
    <text evidence="2">The sequence shown here is derived from an EMBL/GenBank/DDBJ whole genome shotgun (WGS) entry which is preliminary data.</text>
</comment>
<dbReference type="Pfam" id="PF01882">
    <property type="entry name" value="DUF58"/>
    <property type="match status" value="1"/>
</dbReference>
<organism evidence="2 3">
    <name type="scientific">Jiella pacifica</name>
    <dbReference type="NCBI Taxonomy" id="2696469"/>
    <lineage>
        <taxon>Bacteria</taxon>
        <taxon>Pseudomonadati</taxon>
        <taxon>Pseudomonadota</taxon>
        <taxon>Alphaproteobacteria</taxon>
        <taxon>Hyphomicrobiales</taxon>
        <taxon>Aurantimonadaceae</taxon>
        <taxon>Jiella</taxon>
    </lineage>
</organism>
<keyword evidence="3" id="KW-1185">Reference proteome</keyword>
<evidence type="ECO:0000259" key="1">
    <source>
        <dbReference type="Pfam" id="PF01882"/>
    </source>
</evidence>
<dbReference type="EMBL" id="JAAAMG010000013">
    <property type="protein sequence ID" value="NDW05982.1"/>
    <property type="molecule type" value="Genomic_DNA"/>
</dbReference>
<name>A0A6N9T5Y0_9HYPH</name>
<feature type="domain" description="DUF58" evidence="1">
    <location>
        <begin position="63"/>
        <end position="267"/>
    </location>
</feature>
<dbReference type="PANTHER" id="PTHR33608:SF6">
    <property type="entry name" value="BLL2464 PROTEIN"/>
    <property type="match status" value="1"/>
</dbReference>
<reference evidence="2 3" key="1">
    <citation type="submission" date="2020-01" db="EMBL/GenBank/DDBJ databases">
        <title>Jiella pacifica sp. nov.</title>
        <authorList>
            <person name="Xue Z."/>
            <person name="Zhu S."/>
            <person name="Chen J."/>
            <person name="Yang J."/>
        </authorList>
    </citation>
    <scope>NUCLEOTIDE SEQUENCE [LARGE SCALE GENOMIC DNA]</scope>
    <source>
        <strain evidence="2 3">40Bstr34</strain>
    </source>
</reference>
<dbReference type="SUPFAM" id="SSF53300">
    <property type="entry name" value="vWA-like"/>
    <property type="match status" value="1"/>
</dbReference>
<gene>
    <name evidence="2" type="ORF">GTK09_16295</name>
</gene>
<sequence length="302" mass="32020">MVSPRPAGSQGYVTEAEIERFSHLAYAIRHRVASPRPGNHASRSPGPTGRFVGLRAMGDQADLRRLDLRASLTDPFGLLWIRQHVQDASGTVTILVDLSGSMGFRGSVDRHAVAVSLAAGLARAVLRSGDRVSAFAAQGDLGASALVLPTRRASAPAEIASALAGMAPEGRGSDGLLEAARALPARPGLVFLISDFQWPLREVETLLSALAPHDVRPIVLGDPAADRPDGRFGLAHLRDLETGRRGIALMRKALVEAWERRATDHRAGLEALFARTGCLPVFVDGQIDPADLFAGLMAGGRT</sequence>
<evidence type="ECO:0000313" key="3">
    <source>
        <dbReference type="Proteomes" id="UP000469011"/>
    </source>
</evidence>
<evidence type="ECO:0000313" key="2">
    <source>
        <dbReference type="EMBL" id="NDW05982.1"/>
    </source>
</evidence>
<dbReference type="AlphaFoldDB" id="A0A6N9T5Y0"/>
<accession>A0A6N9T5Y0</accession>
<dbReference type="InterPro" id="IPR002881">
    <property type="entry name" value="DUF58"/>
</dbReference>
<dbReference type="Proteomes" id="UP000469011">
    <property type="component" value="Unassembled WGS sequence"/>
</dbReference>
<dbReference type="PANTHER" id="PTHR33608">
    <property type="entry name" value="BLL2464 PROTEIN"/>
    <property type="match status" value="1"/>
</dbReference>
<proteinExistence type="predicted"/>